<dbReference type="Gene3D" id="1.10.4100.10">
    <property type="entry name" value="2-methylcitrate dehydratase PrpD"/>
    <property type="match status" value="1"/>
</dbReference>
<dbReference type="Pfam" id="PF03972">
    <property type="entry name" value="MmgE_PrpD_N"/>
    <property type="match status" value="1"/>
</dbReference>
<dbReference type="GO" id="GO:0016829">
    <property type="term" value="F:lyase activity"/>
    <property type="evidence" value="ECO:0007669"/>
    <property type="project" value="InterPro"/>
</dbReference>
<evidence type="ECO:0008006" key="6">
    <source>
        <dbReference type="Google" id="ProtNLM"/>
    </source>
</evidence>
<comment type="similarity">
    <text evidence="1">Belongs to the PrpD family.</text>
</comment>
<gene>
    <name evidence="4" type="ORF">BGAL_0188g00240</name>
</gene>
<dbReference type="Gene3D" id="3.30.1330.120">
    <property type="entry name" value="2-methylcitrate dehydratase PrpD"/>
    <property type="match status" value="1"/>
</dbReference>
<dbReference type="InterPro" id="IPR005656">
    <property type="entry name" value="MmgE_PrpD"/>
</dbReference>
<evidence type="ECO:0000259" key="2">
    <source>
        <dbReference type="Pfam" id="PF03972"/>
    </source>
</evidence>
<dbReference type="InterPro" id="IPR042183">
    <property type="entry name" value="MmgE/PrpD_sf_1"/>
</dbReference>
<dbReference type="InterPro" id="IPR036148">
    <property type="entry name" value="MmgE/PrpD_sf"/>
</dbReference>
<dbReference type="InterPro" id="IPR045336">
    <property type="entry name" value="MmgE_PrpD_N"/>
</dbReference>
<dbReference type="Proteomes" id="UP000308671">
    <property type="component" value="Unassembled WGS sequence"/>
</dbReference>
<reference evidence="4 5" key="1">
    <citation type="submission" date="2017-12" db="EMBL/GenBank/DDBJ databases">
        <title>Comparative genomics of Botrytis spp.</title>
        <authorList>
            <person name="Valero-Jimenez C.A."/>
            <person name="Tapia P."/>
            <person name="Veloso J."/>
            <person name="Silva-Moreno E."/>
            <person name="Staats M."/>
            <person name="Valdes J.H."/>
            <person name="Van Kan J.A.L."/>
        </authorList>
    </citation>
    <scope>NUCLEOTIDE SEQUENCE [LARGE SCALE GENOMIC DNA]</scope>
    <source>
        <strain evidence="4 5">MUCL435</strain>
    </source>
</reference>
<organism evidence="4 5">
    <name type="scientific">Botrytis galanthina</name>
    <dbReference type="NCBI Taxonomy" id="278940"/>
    <lineage>
        <taxon>Eukaryota</taxon>
        <taxon>Fungi</taxon>
        <taxon>Dikarya</taxon>
        <taxon>Ascomycota</taxon>
        <taxon>Pezizomycotina</taxon>
        <taxon>Leotiomycetes</taxon>
        <taxon>Helotiales</taxon>
        <taxon>Sclerotiniaceae</taxon>
        <taxon>Botrytis</taxon>
    </lineage>
</organism>
<feature type="domain" description="MmgE/PrpD N-terminal" evidence="2">
    <location>
        <begin position="6"/>
        <end position="241"/>
    </location>
</feature>
<dbReference type="InterPro" id="IPR042188">
    <property type="entry name" value="MmgE/PrpD_sf_2"/>
</dbReference>
<evidence type="ECO:0000313" key="4">
    <source>
        <dbReference type="EMBL" id="THV49589.1"/>
    </source>
</evidence>
<dbReference type="PANTHER" id="PTHR16943:SF8">
    <property type="entry name" value="2-METHYLCITRATE DEHYDRATASE"/>
    <property type="match status" value="1"/>
</dbReference>
<name>A0A4S8R5U5_9HELO</name>
<accession>A0A4S8R5U5</accession>
<dbReference type="Pfam" id="PF19305">
    <property type="entry name" value="MmgE_PrpD_C"/>
    <property type="match status" value="1"/>
</dbReference>
<dbReference type="SUPFAM" id="SSF103378">
    <property type="entry name" value="2-methylcitrate dehydratase PrpD"/>
    <property type="match status" value="1"/>
</dbReference>
<evidence type="ECO:0000256" key="1">
    <source>
        <dbReference type="ARBA" id="ARBA00006174"/>
    </source>
</evidence>
<dbReference type="PANTHER" id="PTHR16943">
    <property type="entry name" value="2-METHYLCITRATE DEHYDRATASE-RELATED"/>
    <property type="match status" value="1"/>
</dbReference>
<evidence type="ECO:0000259" key="3">
    <source>
        <dbReference type="Pfam" id="PF19305"/>
    </source>
</evidence>
<dbReference type="InterPro" id="IPR045337">
    <property type="entry name" value="MmgE_PrpD_C"/>
</dbReference>
<dbReference type="OrthoDB" id="10267976at2759"/>
<comment type="caution">
    <text evidence="4">The sequence shown here is derived from an EMBL/GenBank/DDBJ whole genome shotgun (WGS) entry which is preliminary data.</text>
</comment>
<evidence type="ECO:0000313" key="5">
    <source>
        <dbReference type="Proteomes" id="UP000308671"/>
    </source>
</evidence>
<keyword evidence="5" id="KW-1185">Reference proteome</keyword>
<protein>
    <recommendedName>
        <fullName evidence="6">MmgE/PrpD family protein</fullName>
    </recommendedName>
</protein>
<feature type="domain" description="MmgE/PrpD C-terminal" evidence="3">
    <location>
        <begin position="282"/>
        <end position="447"/>
    </location>
</feature>
<dbReference type="AlphaFoldDB" id="A0A4S8R5U5"/>
<sequence>MATAYLASWAHGLKYSDLPPDVIRAAVRSFYNWAGCAIGGSDHPATTIAYTSLSPFFGTPSASLLGHKGSRRVDAQHAALLNGIASHVHDYDDTHLDTIIHPTGPVASALLAVAEWKGGFSGKEFLLALIVGIEAECKVGLAVWPEHYDAGWHITSTTGSIGAAAAVAKLLNLPVDQTTHALGIAATQVVGLREMFGSHTKAFHPGRAAQNGLMAAGLAQGGYTSSEQALEAKRGWANVVGVTKPDIGESLAKWLGTNDAFGLPTTERPGRWEILRNSFKPFPCGIVIHPIIDACSQLKLDVEGAKLSAKDIKPIEAKVHPLVLELTGKKKPRDGLEGKFSVYHGAAIGLLFGKGTPSQYEDHVVQSQEVISIRDRVNAVADSSLGADEAIITIIYENGKELQKHVKHAIGSVEVPMDDQMLQQKFVDQCTGILGESVKEASDACWDIENAKDVADICVNKGIHFKGMTSIQWLLYQREISECERD</sequence>
<proteinExistence type="inferred from homology"/>
<dbReference type="EMBL" id="PQXL01000188">
    <property type="protein sequence ID" value="THV49589.1"/>
    <property type="molecule type" value="Genomic_DNA"/>
</dbReference>